<dbReference type="InterPro" id="IPR006195">
    <property type="entry name" value="aa-tRNA-synth_II"/>
</dbReference>
<comment type="subcellular location">
    <subcellularLocation>
        <location evidence="1 12">Cytoplasm</location>
    </subcellularLocation>
</comment>
<evidence type="ECO:0000313" key="17">
    <source>
        <dbReference type="EMBL" id="PZW32990.1"/>
    </source>
</evidence>
<comment type="subunit">
    <text evidence="12">Homodimer. The tRNA molecule binds across the dimer.</text>
</comment>
<accession>A0A326UAA4</accession>
<comment type="similarity">
    <text evidence="3 12">Belongs to the class-II aminoacyl-tRNA synthetase family. Type-1 seryl-tRNA synthetase subfamily.</text>
</comment>
<organism evidence="17 18">
    <name type="scientific">Thermosporothrix hazakensis</name>
    <dbReference type="NCBI Taxonomy" id="644383"/>
    <lineage>
        <taxon>Bacteria</taxon>
        <taxon>Bacillati</taxon>
        <taxon>Chloroflexota</taxon>
        <taxon>Ktedonobacteria</taxon>
        <taxon>Ktedonobacterales</taxon>
        <taxon>Thermosporotrichaceae</taxon>
        <taxon>Thermosporothrix</taxon>
    </lineage>
</organism>
<evidence type="ECO:0000256" key="12">
    <source>
        <dbReference type="HAMAP-Rule" id="MF_00176"/>
    </source>
</evidence>
<comment type="catalytic activity">
    <reaction evidence="11 12">
        <text>tRNA(Ser) + L-serine + ATP = L-seryl-tRNA(Ser) + AMP + diphosphate + H(+)</text>
        <dbReference type="Rhea" id="RHEA:12292"/>
        <dbReference type="Rhea" id="RHEA-COMP:9669"/>
        <dbReference type="Rhea" id="RHEA-COMP:9703"/>
        <dbReference type="ChEBI" id="CHEBI:15378"/>
        <dbReference type="ChEBI" id="CHEBI:30616"/>
        <dbReference type="ChEBI" id="CHEBI:33019"/>
        <dbReference type="ChEBI" id="CHEBI:33384"/>
        <dbReference type="ChEBI" id="CHEBI:78442"/>
        <dbReference type="ChEBI" id="CHEBI:78533"/>
        <dbReference type="ChEBI" id="CHEBI:456215"/>
        <dbReference type="EC" id="6.1.1.11"/>
    </reaction>
</comment>
<evidence type="ECO:0000256" key="7">
    <source>
        <dbReference type="ARBA" id="ARBA00022840"/>
    </source>
</evidence>
<keyword evidence="5 12" id="KW-0436">Ligase</keyword>
<dbReference type="Gene3D" id="3.30.930.10">
    <property type="entry name" value="Bira Bifunctional Protein, Domain 2"/>
    <property type="match status" value="1"/>
</dbReference>
<evidence type="ECO:0000256" key="1">
    <source>
        <dbReference type="ARBA" id="ARBA00004496"/>
    </source>
</evidence>
<comment type="function">
    <text evidence="12">Catalyzes the attachment of serine to tRNA(Ser). Is also able to aminoacylate tRNA(Sec) with serine, to form the misacylated tRNA L-seryl-tRNA(Sec), which will be further converted into selenocysteinyl-tRNA(Sec).</text>
</comment>
<evidence type="ECO:0000256" key="3">
    <source>
        <dbReference type="ARBA" id="ARBA00010728"/>
    </source>
</evidence>
<feature type="binding site" evidence="12">
    <location>
        <begin position="304"/>
        <end position="306"/>
    </location>
    <ligand>
        <name>L-serine</name>
        <dbReference type="ChEBI" id="CHEBI:33384"/>
    </ligand>
</feature>
<comment type="pathway">
    <text evidence="2 12">Aminoacyl-tRNA biosynthesis; selenocysteinyl-tRNA(Sec) biosynthesis; L-seryl-tRNA(Sec) from L-serine and tRNA(Sec): step 1/1.</text>
</comment>
<comment type="domain">
    <text evidence="12">Consists of two distinct domains, a catalytic core and a N-terminal extension that is involved in tRNA binding.</text>
</comment>
<evidence type="ECO:0000256" key="11">
    <source>
        <dbReference type="ARBA" id="ARBA00048823"/>
    </source>
</evidence>
<dbReference type="InterPro" id="IPR010978">
    <property type="entry name" value="tRNA-bd_arm"/>
</dbReference>
<feature type="binding site" evidence="13">
    <location>
        <position position="304"/>
    </location>
    <ligand>
        <name>L-serine</name>
        <dbReference type="ChEBI" id="CHEBI:33384"/>
    </ligand>
</feature>
<evidence type="ECO:0000256" key="6">
    <source>
        <dbReference type="ARBA" id="ARBA00022741"/>
    </source>
</evidence>
<dbReference type="InterPro" id="IPR002314">
    <property type="entry name" value="aa-tRNA-synt_IIb"/>
</dbReference>
<comment type="caution">
    <text evidence="12">Lacks conserved residue(s) required for the propagation of feature annotation.</text>
</comment>
<name>A0A326UAA4_THEHA</name>
<dbReference type="GO" id="GO:0004828">
    <property type="term" value="F:serine-tRNA ligase activity"/>
    <property type="evidence" value="ECO:0007669"/>
    <property type="project" value="UniProtKB-UniRule"/>
</dbReference>
<keyword evidence="18" id="KW-1185">Reference proteome</keyword>
<evidence type="ECO:0000256" key="14">
    <source>
        <dbReference type="PIRSR" id="PIRSR001529-2"/>
    </source>
</evidence>
<dbReference type="PRINTS" id="PR00981">
    <property type="entry name" value="TRNASYNTHSER"/>
</dbReference>
<evidence type="ECO:0000256" key="5">
    <source>
        <dbReference type="ARBA" id="ARBA00022598"/>
    </source>
</evidence>
<evidence type="ECO:0000256" key="13">
    <source>
        <dbReference type="PIRSR" id="PIRSR001529-1"/>
    </source>
</evidence>
<evidence type="ECO:0000256" key="2">
    <source>
        <dbReference type="ARBA" id="ARBA00005045"/>
    </source>
</evidence>
<dbReference type="Proteomes" id="UP000248806">
    <property type="component" value="Unassembled WGS sequence"/>
</dbReference>
<dbReference type="InterPro" id="IPR042103">
    <property type="entry name" value="SerRS_1_N_sf"/>
</dbReference>
<evidence type="ECO:0000256" key="10">
    <source>
        <dbReference type="ARBA" id="ARBA00047929"/>
    </source>
</evidence>
<gene>
    <name evidence="12" type="primary">serS</name>
    <name evidence="17" type="ORF">EI42_01536</name>
</gene>
<dbReference type="CDD" id="cd00770">
    <property type="entry name" value="SerRS_core"/>
    <property type="match status" value="1"/>
</dbReference>
<keyword evidence="8 12" id="KW-0648">Protein biosynthesis</keyword>
<dbReference type="Pfam" id="PF02403">
    <property type="entry name" value="Seryl_tRNA_N"/>
    <property type="match status" value="1"/>
</dbReference>
<comment type="caution">
    <text evidence="17">The sequence shown here is derived from an EMBL/GenBank/DDBJ whole genome shotgun (WGS) entry which is preliminary data.</text>
</comment>
<dbReference type="PROSITE" id="PS50862">
    <property type="entry name" value="AA_TRNA_LIGASE_II"/>
    <property type="match status" value="1"/>
</dbReference>
<dbReference type="UniPathway" id="UPA00906">
    <property type="reaction ID" value="UER00895"/>
</dbReference>
<dbReference type="SUPFAM" id="SSF55681">
    <property type="entry name" value="Class II aaRS and biotin synthetases"/>
    <property type="match status" value="1"/>
</dbReference>
<keyword evidence="7 12" id="KW-0067">ATP-binding</keyword>
<evidence type="ECO:0000256" key="15">
    <source>
        <dbReference type="SAM" id="Phobius"/>
    </source>
</evidence>
<dbReference type="EMBL" id="QKUF01000003">
    <property type="protein sequence ID" value="PZW32990.1"/>
    <property type="molecule type" value="Genomic_DNA"/>
</dbReference>
<feature type="binding site" evidence="12 14">
    <location>
        <begin position="422"/>
        <end position="425"/>
    </location>
    <ligand>
        <name>ATP</name>
        <dbReference type="ChEBI" id="CHEBI:30616"/>
    </ligand>
</feature>
<dbReference type="PANTHER" id="PTHR43697">
    <property type="entry name" value="SERYL-TRNA SYNTHETASE"/>
    <property type="match status" value="1"/>
</dbReference>
<dbReference type="GO" id="GO:0005524">
    <property type="term" value="F:ATP binding"/>
    <property type="evidence" value="ECO:0007669"/>
    <property type="project" value="UniProtKB-UniRule"/>
</dbReference>
<evidence type="ECO:0000259" key="16">
    <source>
        <dbReference type="PROSITE" id="PS50862"/>
    </source>
</evidence>
<dbReference type="InterPro" id="IPR045864">
    <property type="entry name" value="aa-tRNA-synth_II/BPL/LPL"/>
</dbReference>
<feature type="binding site" evidence="12">
    <location>
        <position position="458"/>
    </location>
    <ligand>
        <name>L-serine</name>
        <dbReference type="ChEBI" id="CHEBI:33384"/>
    </ligand>
</feature>
<reference evidence="17 18" key="1">
    <citation type="submission" date="2018-06" db="EMBL/GenBank/DDBJ databases">
        <title>Genomic Encyclopedia of Archaeal and Bacterial Type Strains, Phase II (KMG-II): from individual species to whole genera.</title>
        <authorList>
            <person name="Goeker M."/>
        </authorList>
    </citation>
    <scope>NUCLEOTIDE SEQUENCE [LARGE SCALE GENOMIC DNA]</scope>
    <source>
        <strain evidence="17 18">ATCC BAA-1881</strain>
    </source>
</reference>
<keyword evidence="6 12" id="KW-0547">Nucleotide-binding</keyword>
<evidence type="ECO:0000256" key="8">
    <source>
        <dbReference type="ARBA" id="ARBA00022917"/>
    </source>
</evidence>
<dbReference type="InterPro" id="IPR015866">
    <property type="entry name" value="Ser-tRNA-synth_1_N"/>
</dbReference>
<evidence type="ECO:0000256" key="4">
    <source>
        <dbReference type="ARBA" id="ARBA00022490"/>
    </source>
</evidence>
<dbReference type="GO" id="GO:0005737">
    <property type="term" value="C:cytoplasm"/>
    <property type="evidence" value="ECO:0007669"/>
    <property type="project" value="UniProtKB-SubCell"/>
</dbReference>
<feature type="binding site" evidence="13">
    <location>
        <position position="456"/>
    </location>
    <ligand>
        <name>L-serine</name>
        <dbReference type="ChEBI" id="CHEBI:33384"/>
    </ligand>
</feature>
<keyword evidence="9 12" id="KW-0030">Aminoacyl-tRNA synthetase</keyword>
<dbReference type="NCBIfam" id="TIGR00414">
    <property type="entry name" value="serS"/>
    <property type="match status" value="1"/>
</dbReference>
<dbReference type="HAMAP" id="MF_00176">
    <property type="entry name" value="Ser_tRNA_synth_type1"/>
    <property type="match status" value="1"/>
</dbReference>
<feature type="binding site" evidence="12 13">
    <location>
        <position position="358"/>
    </location>
    <ligand>
        <name>L-serine</name>
        <dbReference type="ChEBI" id="CHEBI:33384"/>
    </ligand>
</feature>
<dbReference type="PIRSF" id="PIRSF001529">
    <property type="entry name" value="Ser-tRNA-synth_IIa"/>
    <property type="match status" value="1"/>
</dbReference>
<keyword evidence="15" id="KW-0812">Transmembrane</keyword>
<dbReference type="Pfam" id="PF00587">
    <property type="entry name" value="tRNA-synt_2b"/>
    <property type="match status" value="1"/>
</dbReference>
<dbReference type="Gene3D" id="1.10.287.40">
    <property type="entry name" value="Serine-tRNA synthetase, tRNA binding domain"/>
    <property type="match status" value="1"/>
</dbReference>
<protein>
    <recommendedName>
        <fullName evidence="12">Serine--tRNA ligase</fullName>
        <ecNumber evidence="12">6.1.1.11</ecNumber>
    </recommendedName>
    <alternativeName>
        <fullName evidence="12">Seryl-tRNA synthetase</fullName>
        <shortName evidence="12">SerRS</shortName>
    </alternativeName>
    <alternativeName>
        <fullName evidence="12">Seryl-tRNA(Ser/Sec) synthetase</fullName>
    </alternativeName>
</protein>
<dbReference type="InterPro" id="IPR002317">
    <property type="entry name" value="Ser-tRNA-ligase_type_1"/>
</dbReference>
<dbReference type="PANTHER" id="PTHR43697:SF1">
    <property type="entry name" value="SERINE--TRNA LIGASE"/>
    <property type="match status" value="1"/>
</dbReference>
<dbReference type="InterPro" id="IPR033729">
    <property type="entry name" value="SerRS_core"/>
</dbReference>
<dbReference type="GO" id="GO:0016260">
    <property type="term" value="P:selenocysteine biosynthetic process"/>
    <property type="evidence" value="ECO:0007669"/>
    <property type="project" value="UniProtKB-UniRule"/>
</dbReference>
<feature type="domain" description="Aminoacyl-transfer RNA synthetases class-II family profile" evidence="16">
    <location>
        <begin position="212"/>
        <end position="483"/>
    </location>
</feature>
<proteinExistence type="inferred from homology"/>
<feature type="transmembrane region" description="Helical" evidence="15">
    <location>
        <begin position="26"/>
        <end position="47"/>
    </location>
</feature>
<comment type="catalytic activity">
    <reaction evidence="10 12">
        <text>tRNA(Sec) + L-serine + ATP = L-seryl-tRNA(Sec) + AMP + diphosphate + H(+)</text>
        <dbReference type="Rhea" id="RHEA:42580"/>
        <dbReference type="Rhea" id="RHEA-COMP:9742"/>
        <dbReference type="Rhea" id="RHEA-COMP:10128"/>
        <dbReference type="ChEBI" id="CHEBI:15378"/>
        <dbReference type="ChEBI" id="CHEBI:30616"/>
        <dbReference type="ChEBI" id="CHEBI:33019"/>
        <dbReference type="ChEBI" id="CHEBI:33384"/>
        <dbReference type="ChEBI" id="CHEBI:78442"/>
        <dbReference type="ChEBI" id="CHEBI:78533"/>
        <dbReference type="ChEBI" id="CHEBI:456215"/>
        <dbReference type="EC" id="6.1.1.11"/>
    </reaction>
</comment>
<evidence type="ECO:0000256" key="9">
    <source>
        <dbReference type="ARBA" id="ARBA00023146"/>
    </source>
</evidence>
<dbReference type="AlphaFoldDB" id="A0A326UAA4"/>
<keyword evidence="15" id="KW-1133">Transmembrane helix</keyword>
<sequence>MTIPPFIEQWGEPCCSKGHATRSGPLFTSIASLRFFLLYVTEWLLVLHGVLHMIAFGEAVGYIRFLYVEICYTIAAMMNLDFVCQHPDVVREALRKRHNAQNIDEILRHAEQRRGLITRRDGLYSTLKEVKESLRTALPEQRPPLNKQMKAIMHDIQLLELRISDIETRLQRLLLYLPNIPHAGVPEGKHSINNREVHLWGEPLSFHFEPLPHWELGTRLGIIDAESGVRVAGSRFVTLKGLGARLERALISFMLDVHTREHGYTEVMPPFMVKRSVMQGAGQLPKFEEQAYACTADELFLNPTAEVPLVGLHADSILSGDELPIRYAAWTTAFRREAGSAARATRGLLRQHQFNKVELFQITEPGRSYTVLGEMLTHAEHILQLLELPYRVAELCGGKLPFNAAKAYDVEVWMPSLEQYVEVSSISNCESFQAQRANIKYRPEKGARAEYVHTLNGSGLAVGRTMAAILEIYQQADGTVIVPKVLRPYVGTAVLTAR</sequence>
<dbReference type="GO" id="GO:0006434">
    <property type="term" value="P:seryl-tRNA aminoacylation"/>
    <property type="evidence" value="ECO:0007669"/>
    <property type="project" value="UniProtKB-UniRule"/>
</dbReference>
<dbReference type="SUPFAM" id="SSF46589">
    <property type="entry name" value="tRNA-binding arm"/>
    <property type="match status" value="1"/>
</dbReference>
<keyword evidence="15" id="KW-0472">Membrane</keyword>
<dbReference type="EC" id="6.1.1.11" evidence="12"/>
<feature type="binding site" evidence="13">
    <location>
        <position position="335"/>
    </location>
    <ligand>
        <name>L-serine</name>
        <dbReference type="ChEBI" id="CHEBI:33384"/>
    </ligand>
</feature>
<evidence type="ECO:0000313" key="18">
    <source>
        <dbReference type="Proteomes" id="UP000248806"/>
    </source>
</evidence>
<keyword evidence="4 12" id="KW-0963">Cytoplasm</keyword>
<feature type="binding site" evidence="12 14">
    <location>
        <begin position="335"/>
        <end position="337"/>
    </location>
    <ligand>
        <name>ATP</name>
        <dbReference type="ChEBI" id="CHEBI:30616"/>
    </ligand>
</feature>